<dbReference type="CDD" id="cd00268">
    <property type="entry name" value="DEADc"/>
    <property type="match status" value="1"/>
</dbReference>
<dbReference type="InterPro" id="IPR000629">
    <property type="entry name" value="RNA-helicase_DEAD-box_CS"/>
</dbReference>
<dbReference type="PROSITE" id="PS51192">
    <property type="entry name" value="HELICASE_ATP_BIND_1"/>
    <property type="match status" value="1"/>
</dbReference>
<evidence type="ECO:0000256" key="7">
    <source>
        <dbReference type="SAM" id="MobiDB-lite"/>
    </source>
</evidence>
<comment type="similarity">
    <text evidence="5 6">Belongs to the DEAD box helicase family.</text>
</comment>
<accession>A0A2M7IPG0</accession>
<dbReference type="InterPro" id="IPR014001">
    <property type="entry name" value="Helicase_ATP-bd"/>
</dbReference>
<evidence type="ECO:0008006" key="12">
    <source>
        <dbReference type="Google" id="ProtNLM"/>
    </source>
</evidence>
<dbReference type="GO" id="GO:0003724">
    <property type="term" value="F:RNA helicase activity"/>
    <property type="evidence" value="ECO:0007669"/>
    <property type="project" value="TreeGrafter"/>
</dbReference>
<dbReference type="SMART" id="SM00490">
    <property type="entry name" value="HELICc"/>
    <property type="match status" value="1"/>
</dbReference>
<organism evidence="10 11">
    <name type="scientific">Candidatus Kaiserbacteria bacterium CG_4_8_14_3_um_filter_38_9</name>
    <dbReference type="NCBI Taxonomy" id="1974599"/>
    <lineage>
        <taxon>Bacteria</taxon>
        <taxon>Candidatus Kaiseribacteriota</taxon>
    </lineage>
</organism>
<dbReference type="GO" id="GO:0005829">
    <property type="term" value="C:cytosol"/>
    <property type="evidence" value="ECO:0007669"/>
    <property type="project" value="TreeGrafter"/>
</dbReference>
<dbReference type="InterPro" id="IPR050079">
    <property type="entry name" value="DEAD_box_RNA_helicase"/>
</dbReference>
<feature type="compositionally biased region" description="Polar residues" evidence="7">
    <location>
        <begin position="34"/>
        <end position="53"/>
    </location>
</feature>
<comment type="caution">
    <text evidence="10">The sequence shown here is derived from an EMBL/GenBank/DDBJ whole genome shotgun (WGS) entry which is preliminary data.</text>
</comment>
<evidence type="ECO:0000313" key="10">
    <source>
        <dbReference type="EMBL" id="PIW97203.1"/>
    </source>
</evidence>
<evidence type="ECO:0000256" key="4">
    <source>
        <dbReference type="ARBA" id="ARBA00022840"/>
    </source>
</evidence>
<proteinExistence type="inferred from homology"/>
<feature type="compositionally biased region" description="Basic and acidic residues" evidence="7">
    <location>
        <begin position="18"/>
        <end position="29"/>
    </location>
</feature>
<evidence type="ECO:0000256" key="3">
    <source>
        <dbReference type="ARBA" id="ARBA00022806"/>
    </source>
</evidence>
<dbReference type="Pfam" id="PF00270">
    <property type="entry name" value="DEAD"/>
    <property type="match status" value="1"/>
</dbReference>
<keyword evidence="1 6" id="KW-0547">Nucleotide-binding</keyword>
<keyword evidence="2 6" id="KW-0378">Hydrolase</keyword>
<dbReference type="PROSITE" id="PS51194">
    <property type="entry name" value="HELICASE_CTER"/>
    <property type="match status" value="1"/>
</dbReference>
<feature type="domain" description="Helicase C-terminal" evidence="9">
    <location>
        <begin position="329"/>
        <end position="448"/>
    </location>
</feature>
<evidence type="ECO:0000256" key="6">
    <source>
        <dbReference type="RuleBase" id="RU000492"/>
    </source>
</evidence>
<evidence type="ECO:0000259" key="8">
    <source>
        <dbReference type="PROSITE" id="PS51192"/>
    </source>
</evidence>
<dbReference type="PROSITE" id="PS00039">
    <property type="entry name" value="DEAD_ATP_HELICASE"/>
    <property type="match status" value="1"/>
</dbReference>
<dbReference type="PANTHER" id="PTHR47959:SF13">
    <property type="entry name" value="ATP-DEPENDENT RNA HELICASE RHLE"/>
    <property type="match status" value="1"/>
</dbReference>
<dbReference type="Gene3D" id="3.40.50.300">
    <property type="entry name" value="P-loop containing nucleotide triphosphate hydrolases"/>
    <property type="match status" value="2"/>
</dbReference>
<dbReference type="EMBL" id="PFHR01000053">
    <property type="protein sequence ID" value="PIW97203.1"/>
    <property type="molecule type" value="Genomic_DNA"/>
</dbReference>
<dbReference type="InterPro" id="IPR011545">
    <property type="entry name" value="DEAD/DEAH_box_helicase_dom"/>
</dbReference>
<dbReference type="InterPro" id="IPR001650">
    <property type="entry name" value="Helicase_C-like"/>
</dbReference>
<evidence type="ECO:0000259" key="9">
    <source>
        <dbReference type="PROSITE" id="PS51194"/>
    </source>
</evidence>
<dbReference type="Pfam" id="PF00271">
    <property type="entry name" value="Helicase_C"/>
    <property type="match status" value="1"/>
</dbReference>
<dbReference type="InterPro" id="IPR044742">
    <property type="entry name" value="DEAD/DEAH_RhlB"/>
</dbReference>
<dbReference type="Proteomes" id="UP000230837">
    <property type="component" value="Unassembled WGS sequence"/>
</dbReference>
<keyword evidence="4 6" id="KW-0067">ATP-binding</keyword>
<dbReference type="GO" id="GO:0005524">
    <property type="term" value="F:ATP binding"/>
    <property type="evidence" value="ECO:0007669"/>
    <property type="project" value="UniProtKB-KW"/>
</dbReference>
<dbReference type="GO" id="GO:0016787">
    <property type="term" value="F:hydrolase activity"/>
    <property type="evidence" value="ECO:0007669"/>
    <property type="project" value="UniProtKB-KW"/>
</dbReference>
<gene>
    <name evidence="10" type="ORF">COZ82_00885</name>
</gene>
<reference evidence="11" key="1">
    <citation type="submission" date="2017-09" db="EMBL/GenBank/DDBJ databases">
        <title>Depth-based differentiation of microbial function through sediment-hosted aquifers and enrichment of novel symbionts in the deep terrestrial subsurface.</title>
        <authorList>
            <person name="Probst A.J."/>
            <person name="Ladd B."/>
            <person name="Jarett J.K."/>
            <person name="Geller-Mcgrath D.E."/>
            <person name="Sieber C.M.K."/>
            <person name="Emerson J.B."/>
            <person name="Anantharaman K."/>
            <person name="Thomas B.C."/>
            <person name="Malmstrom R."/>
            <person name="Stieglmeier M."/>
            <person name="Klingl A."/>
            <person name="Woyke T."/>
            <person name="Ryan C.M."/>
            <person name="Banfield J.F."/>
        </authorList>
    </citation>
    <scope>NUCLEOTIDE SEQUENCE [LARGE SCALE GENOMIC DNA]</scope>
</reference>
<evidence type="ECO:0000256" key="1">
    <source>
        <dbReference type="ARBA" id="ARBA00022741"/>
    </source>
</evidence>
<evidence type="ECO:0000313" key="11">
    <source>
        <dbReference type="Proteomes" id="UP000230837"/>
    </source>
</evidence>
<dbReference type="PANTHER" id="PTHR47959">
    <property type="entry name" value="ATP-DEPENDENT RNA HELICASE RHLE-RELATED"/>
    <property type="match status" value="1"/>
</dbReference>
<dbReference type="SUPFAM" id="SSF52540">
    <property type="entry name" value="P-loop containing nucleoside triphosphate hydrolases"/>
    <property type="match status" value="1"/>
</dbReference>
<evidence type="ECO:0000256" key="5">
    <source>
        <dbReference type="ARBA" id="ARBA00038437"/>
    </source>
</evidence>
<protein>
    <recommendedName>
        <fullName evidence="12">ATP-dependent helicase</fullName>
    </recommendedName>
</protein>
<dbReference type="CDD" id="cd18787">
    <property type="entry name" value="SF2_C_DEAD"/>
    <property type="match status" value="1"/>
</dbReference>
<dbReference type="GO" id="GO:0003676">
    <property type="term" value="F:nucleic acid binding"/>
    <property type="evidence" value="ECO:0007669"/>
    <property type="project" value="InterPro"/>
</dbReference>
<feature type="region of interest" description="Disordered" evidence="7">
    <location>
        <begin position="1"/>
        <end position="79"/>
    </location>
</feature>
<dbReference type="AlphaFoldDB" id="A0A2M7IPG0"/>
<name>A0A2M7IPG0_9BACT</name>
<feature type="domain" description="Helicase ATP-binding" evidence="8">
    <location>
        <begin position="137"/>
        <end position="306"/>
    </location>
</feature>
<dbReference type="SMART" id="SM00487">
    <property type="entry name" value="DEXDc"/>
    <property type="match status" value="1"/>
</dbReference>
<keyword evidence="3 6" id="KW-0347">Helicase</keyword>
<evidence type="ECO:0000256" key="2">
    <source>
        <dbReference type="ARBA" id="ARBA00022801"/>
    </source>
</evidence>
<dbReference type="InterPro" id="IPR027417">
    <property type="entry name" value="P-loop_NTPase"/>
</dbReference>
<sequence>MNSSITRPSRKPAFATRPHTESHSSDSTRRFSSNNHKPASGSQRRSFSSNTNHGGHRPFNNNGRRGSSQRGGGSRGGRKMQTFDVSKYINLNPVDNTPDEVYVPKHTFNDFGLEQPLVANIASMELITPSPIQDQIIPHILDGHDVVGLAQTGTGKTAAFLLPLINKTLKQFNRQTLILAPTRELAIQVEQELHRLANKMKIFSTVCVGGINIRPQIQGLRRQNHFIIGTPGRVQDLIDRGHIKPGGITTVVLDEADRMLDMGFIHDMRKILQDIPDGHETLFFSATMSDTVKGMVSEFMRNPIIVSVRKKDIINSITQDVVHYEQHTKFDTLVALLKKPEFTRVIIFGAMKHSVEKLSQELVRVGIKADAIHGNKSHPQRQRSLTNFKTGRVQVLVATDVAARGIHVDNISHVINYDLPNTYEDYVHRIGRTGRADKHGMALTFVTK</sequence>